<dbReference type="InterPro" id="IPR038157">
    <property type="entry name" value="FeoA_core_dom"/>
</dbReference>
<dbReference type="EMBL" id="JAJEQX010000003">
    <property type="protein sequence ID" value="MCC2253327.1"/>
    <property type="molecule type" value="Genomic_DNA"/>
</dbReference>
<keyword evidence="3" id="KW-1185">Reference proteome</keyword>
<accession>A0ABS8FW06</accession>
<comment type="caution">
    <text evidence="2">The sequence shown here is derived from an EMBL/GenBank/DDBJ whole genome shotgun (WGS) entry which is preliminary data.</text>
</comment>
<dbReference type="Pfam" id="PF04023">
    <property type="entry name" value="FeoA"/>
    <property type="match status" value="1"/>
</dbReference>
<gene>
    <name evidence="2" type="ORF">LKD70_02530</name>
</gene>
<proteinExistence type="predicted"/>
<dbReference type="RefSeq" id="WP_227706485.1">
    <property type="nucleotide sequence ID" value="NZ_JAJEQX010000003.1"/>
</dbReference>
<evidence type="ECO:0000313" key="3">
    <source>
        <dbReference type="Proteomes" id="UP001198151"/>
    </source>
</evidence>
<protein>
    <submittedName>
        <fullName evidence="2">Ferrous iron transport protein A</fullName>
    </submittedName>
</protein>
<organism evidence="2 3">
    <name type="scientific">Ruminococcus turbiniformis</name>
    <dbReference type="NCBI Taxonomy" id="2881258"/>
    <lineage>
        <taxon>Bacteria</taxon>
        <taxon>Bacillati</taxon>
        <taxon>Bacillota</taxon>
        <taxon>Clostridia</taxon>
        <taxon>Eubacteriales</taxon>
        <taxon>Oscillospiraceae</taxon>
        <taxon>Ruminococcus</taxon>
    </lineage>
</organism>
<dbReference type="Gene3D" id="2.30.30.90">
    <property type="match status" value="1"/>
</dbReference>
<feature type="domain" description="Ferrous iron transporter FeoA-like" evidence="1">
    <location>
        <begin position="4"/>
        <end position="72"/>
    </location>
</feature>
<dbReference type="Proteomes" id="UP001198151">
    <property type="component" value="Unassembled WGS sequence"/>
</dbReference>
<evidence type="ECO:0000313" key="2">
    <source>
        <dbReference type="EMBL" id="MCC2253327.1"/>
    </source>
</evidence>
<name>A0ABS8FW06_9FIRM</name>
<sequence>MQALSEAKPGEDYTIKWMLGLPDVLEFLHSRHVEEGGTVRVIRRLSDSVIIGVQGEDVRLVLGDGIADRIKV</sequence>
<reference evidence="2 3" key="1">
    <citation type="submission" date="2021-10" db="EMBL/GenBank/DDBJ databases">
        <title>Anaerobic single-cell dispensing facilitates the cultivation of human gut bacteria.</title>
        <authorList>
            <person name="Afrizal A."/>
        </authorList>
    </citation>
    <scope>NUCLEOTIDE SEQUENCE [LARGE SCALE GENOMIC DNA]</scope>
    <source>
        <strain evidence="2 3">CLA-AA-H200</strain>
    </source>
</reference>
<dbReference type="InterPro" id="IPR007167">
    <property type="entry name" value="Fe-transptr_FeoA-like"/>
</dbReference>
<evidence type="ECO:0000259" key="1">
    <source>
        <dbReference type="Pfam" id="PF04023"/>
    </source>
</evidence>